<feature type="compositionally biased region" description="Low complexity" evidence="1">
    <location>
        <begin position="309"/>
        <end position="318"/>
    </location>
</feature>
<reference evidence="3 4" key="1">
    <citation type="submission" date="2023-03" db="EMBL/GenBank/DDBJ databases">
        <title>Genome sequence of Lichtheimia ornata CBS 291.66.</title>
        <authorList>
            <person name="Mohabir J.T."/>
            <person name="Shea T.P."/>
            <person name="Kurbessoian T."/>
            <person name="Berby B."/>
            <person name="Fontaine J."/>
            <person name="Livny J."/>
            <person name="Gnirke A."/>
            <person name="Stajich J.E."/>
            <person name="Cuomo C.A."/>
        </authorList>
    </citation>
    <scope>NUCLEOTIDE SEQUENCE [LARGE SCALE GENOMIC DNA]</scope>
    <source>
        <strain evidence="3">CBS 291.66</strain>
    </source>
</reference>
<dbReference type="GeneID" id="83216775"/>
<comment type="caution">
    <text evidence="3">The sequence shown here is derived from an EMBL/GenBank/DDBJ whole genome shotgun (WGS) entry which is preliminary data.</text>
</comment>
<organism evidence="3 4">
    <name type="scientific">Lichtheimia ornata</name>
    <dbReference type="NCBI Taxonomy" id="688661"/>
    <lineage>
        <taxon>Eukaryota</taxon>
        <taxon>Fungi</taxon>
        <taxon>Fungi incertae sedis</taxon>
        <taxon>Mucoromycota</taxon>
        <taxon>Mucoromycotina</taxon>
        <taxon>Mucoromycetes</taxon>
        <taxon>Mucorales</taxon>
        <taxon>Lichtheimiaceae</taxon>
        <taxon>Lichtheimia</taxon>
    </lineage>
</organism>
<keyword evidence="4" id="KW-1185">Reference proteome</keyword>
<protein>
    <recommendedName>
        <fullName evidence="2">F-box domain-containing protein</fullName>
    </recommendedName>
</protein>
<sequence length="353" mass="40824">MLLSRLPPEVLHNIFAFLVFSDLEILLDIGSIAQSTQDYLQRHYAFEYKATWLLKQHFEAALKEGQSSKSVSSTIANELLQLLCQAASTHERNEQSERFSTLLSALEQWIGQRVIYPHLTAGMECNYASLCLAIRQAYLEQPDIRAMHDPRYRRRNTRYPIAPFLPREFTHIWRLQCNNVTELLTWPTGGLPSLSAQRRRTIRLRFARFFGMLFQATSVYLEFSLDGTFDECVREALLSGDVESLLVMCLAAERPVDVDNMCMMVSLAEEQLWSYIDLMADLTESNPTPEQEARLRQSDQHQTTTPAAPSSSSSSSLPEWLLPSRYRIHESAPLRLKLLYYLVDQQDWKWFDE</sequence>
<dbReference type="PROSITE" id="PS50181">
    <property type="entry name" value="FBOX"/>
    <property type="match status" value="1"/>
</dbReference>
<name>A0AAD7UXK9_9FUNG</name>
<evidence type="ECO:0000313" key="4">
    <source>
        <dbReference type="Proteomes" id="UP001234581"/>
    </source>
</evidence>
<evidence type="ECO:0000259" key="2">
    <source>
        <dbReference type="PROSITE" id="PS50181"/>
    </source>
</evidence>
<dbReference type="Proteomes" id="UP001234581">
    <property type="component" value="Unassembled WGS sequence"/>
</dbReference>
<feature type="region of interest" description="Disordered" evidence="1">
    <location>
        <begin position="286"/>
        <end position="318"/>
    </location>
</feature>
<gene>
    <name evidence="3" type="ORF">O0I10_009369</name>
</gene>
<dbReference type="AlphaFoldDB" id="A0AAD7UXK9"/>
<evidence type="ECO:0000313" key="3">
    <source>
        <dbReference type="EMBL" id="KAJ8654973.1"/>
    </source>
</evidence>
<proteinExistence type="predicted"/>
<dbReference type="InterPro" id="IPR001810">
    <property type="entry name" value="F-box_dom"/>
</dbReference>
<accession>A0AAD7UXK9</accession>
<feature type="domain" description="F-box" evidence="2">
    <location>
        <begin position="1"/>
        <end position="49"/>
    </location>
</feature>
<evidence type="ECO:0000256" key="1">
    <source>
        <dbReference type="SAM" id="MobiDB-lite"/>
    </source>
</evidence>
<dbReference type="RefSeq" id="XP_058339886.1">
    <property type="nucleotide sequence ID" value="XM_058489361.1"/>
</dbReference>
<dbReference type="EMBL" id="JARTCD010000054">
    <property type="protein sequence ID" value="KAJ8654973.1"/>
    <property type="molecule type" value="Genomic_DNA"/>
</dbReference>